<evidence type="ECO:0000259" key="19">
    <source>
        <dbReference type="SMART" id="SM01349"/>
    </source>
</evidence>
<evidence type="ECO:0000256" key="4">
    <source>
        <dbReference type="ARBA" id="ARBA00004629"/>
    </source>
</evidence>
<evidence type="ECO:0000256" key="17">
    <source>
        <dbReference type="PROSITE-ProRule" id="PRU00103"/>
    </source>
</evidence>
<feature type="compositionally biased region" description="Polar residues" evidence="18">
    <location>
        <begin position="571"/>
        <end position="597"/>
    </location>
</feature>
<dbReference type="PROSITE" id="PS50077">
    <property type="entry name" value="HEAT_REPEAT"/>
    <property type="match status" value="1"/>
</dbReference>
<feature type="compositionally biased region" description="Low complexity" evidence="18">
    <location>
        <begin position="668"/>
        <end position="687"/>
    </location>
</feature>
<feature type="compositionally biased region" description="Polar residues" evidence="18">
    <location>
        <begin position="716"/>
        <end position="725"/>
    </location>
</feature>
<comment type="similarity">
    <text evidence="5">Belongs to the CLASP family.</text>
</comment>
<feature type="non-terminal residue" evidence="20">
    <location>
        <position position="1"/>
    </location>
</feature>
<keyword evidence="13" id="KW-0333">Golgi apparatus</keyword>
<dbReference type="GO" id="GO:0005813">
    <property type="term" value="C:centrosome"/>
    <property type="evidence" value="ECO:0007669"/>
    <property type="project" value="UniProtKB-SubCell"/>
</dbReference>
<evidence type="ECO:0000256" key="1">
    <source>
        <dbReference type="ARBA" id="ARBA00004186"/>
    </source>
</evidence>
<feature type="compositionally biased region" description="Low complexity" evidence="18">
    <location>
        <begin position="548"/>
        <end position="567"/>
    </location>
</feature>
<dbReference type="InterPro" id="IPR048491">
    <property type="entry name" value="XMAP215_CLASP_TOG"/>
</dbReference>
<dbReference type="GO" id="GO:0072686">
    <property type="term" value="C:mitotic spindle"/>
    <property type="evidence" value="ECO:0007669"/>
    <property type="project" value="TreeGrafter"/>
</dbReference>
<evidence type="ECO:0000256" key="12">
    <source>
        <dbReference type="ARBA" id="ARBA00022838"/>
    </source>
</evidence>
<dbReference type="GO" id="GO:0043515">
    <property type="term" value="F:kinetochore binding"/>
    <property type="evidence" value="ECO:0007669"/>
    <property type="project" value="TreeGrafter"/>
</dbReference>
<dbReference type="Gene3D" id="1.25.10.10">
    <property type="entry name" value="Leucine-rich Repeat Variant"/>
    <property type="match status" value="4"/>
</dbReference>
<evidence type="ECO:0000256" key="18">
    <source>
        <dbReference type="SAM" id="MobiDB-lite"/>
    </source>
</evidence>
<protein>
    <submittedName>
        <fullName evidence="20">CLAP1 protein</fullName>
    </submittedName>
</protein>
<keyword evidence="8" id="KW-0132">Cell division</keyword>
<dbReference type="InterPro" id="IPR021133">
    <property type="entry name" value="HEAT_type_2"/>
</dbReference>
<accession>A0A7L4DUC6</accession>
<evidence type="ECO:0000256" key="7">
    <source>
        <dbReference type="ARBA" id="ARBA00022490"/>
    </source>
</evidence>
<keyword evidence="15" id="KW-0131">Cell cycle</keyword>
<feature type="non-terminal residue" evidence="20">
    <location>
        <position position="1494"/>
    </location>
</feature>
<feature type="repeat" description="HEAT" evidence="17">
    <location>
        <begin position="168"/>
        <end position="206"/>
    </location>
</feature>
<feature type="compositionally biased region" description="Polar residues" evidence="18">
    <location>
        <begin position="645"/>
        <end position="658"/>
    </location>
</feature>
<organism evidence="20 21">
    <name type="scientific">Eurystomus gularis</name>
    <dbReference type="NCBI Taxonomy" id="325343"/>
    <lineage>
        <taxon>Eukaryota</taxon>
        <taxon>Metazoa</taxon>
        <taxon>Chordata</taxon>
        <taxon>Craniata</taxon>
        <taxon>Vertebrata</taxon>
        <taxon>Euteleostomi</taxon>
        <taxon>Archelosauria</taxon>
        <taxon>Archosauria</taxon>
        <taxon>Dinosauria</taxon>
        <taxon>Saurischia</taxon>
        <taxon>Theropoda</taxon>
        <taxon>Coelurosauria</taxon>
        <taxon>Aves</taxon>
        <taxon>Neognathae</taxon>
        <taxon>Neoaves</taxon>
        <taxon>Telluraves</taxon>
        <taxon>Coraciimorphae</taxon>
        <taxon>Coraciiformes</taxon>
        <taxon>Coraciidae</taxon>
        <taxon>Eurystomus</taxon>
    </lineage>
</organism>
<dbReference type="GO" id="GO:0040001">
    <property type="term" value="P:establishment of mitotic spindle localization"/>
    <property type="evidence" value="ECO:0007669"/>
    <property type="project" value="TreeGrafter"/>
</dbReference>
<evidence type="ECO:0000256" key="5">
    <source>
        <dbReference type="ARBA" id="ARBA00009549"/>
    </source>
</evidence>
<sequence length="1494" mass="164790">MEPSMEYCLAQVLQKDVGKRLQVGQELIDYFSDKQKSADLEHDQTMLDKMVDGLATSWVNSSNYKVVLLGIDILSALVSRLQDRFKAQIGTVLPSLLDRLGDSKDSVREQDQTLLLKIMEQAANPQYVWDRMLGGFKHKNFRTREGICLCLIATLNASGAQSLTLSKIVPHICNLLGDPNSQVRDAAINSLVEIYRHVGERVRADLSKKGLPQSRLNVIFTKFDEVQKSGNMIQSSGDKIFDDEDSVDGNRPSSASSSTSSKAPANSRRVGMGTTRRLGSAALGAKSSTAKEGAGAVDEEDFIKAFEDVPTVQIYSSRDLEESINKIREILSDDKHDWEQRVSALKKIRSLLLAGAAEYDNFFQHLRLLDGAFKLSAKDLRSQVVREACITLGHLSSVLGNKFDHGAEAIMPTIFNLIPNSAKVMATSGVVAVRLIIRHTHIPRLIPIITSNCTSKSVAVRRRCFEFLDLLLQEWQTHSLERHISVLAETIKKGIHDADSEARIEARKCYWGFHSHFSREAEHLYHTLESSYQKALQSHLKNSDSIVSLPQSDRSSSSSQESLNRPLSAKRSPTGSTTSRASTVSTKSVSTPGSLQRSRSDVDVNAAASAKSKVTSSGASTPFSSAAALPPGSYASLGRIRTRRQSSGSATSVTSTPADTRGRSRAKVVSQSQPGSRSSSPGKLLGSAYGGLSGGTSRVQPMPSSSEKRSKIPRSQGCSRETSPSRIGLARSSRIPRPSMSQGCSRDTSRESSRDTSPARGFPPLASRRHSRSTSALSTADSVGQSDRFGLGQPGRMPASVNAMRVLSTSTDLEAAVADALLLGDSRSKKKPVRRRYEPYGMYSDDDANSDASSACSERSYGSRNGGIPHYLRQTEDVAEVLNHCASSNWSERKEGLIGLQNLLKSQRTLSRVELKRLCEIFTRMFADPHSKVFSMFLETLVDFIIIHKDDLQDWLFVLLTQLLKKMGADLLGSVQAKVQKALDVTRDSFPFDQQFNILMRFIVDQTQTPNLKVKVAILKYIESLARQMDPTDFVNSSETRLAVSRIITWTTEPKSSDVRKAAQIVLISLFELNTPEFTMLLGALPKTFQDGATKLLHNHLKNSSNTSVGSPSNTLGRTPSRHSSSRTSPLTSPTNCSHGGLSPSMLDYDTENLNSDEIYSSLRGVTEAIEKFSFRSQEDLNEPIKRDGKKDCDIVSRDGGLAVPTSDVRGSRPRAREYNPYPYADTINTYDKTALKEAVFDDDMDQLRDEVPIDHSDLVADLLKELSNHNERVEERKGALLELLKITREDNLGVWEEHFKTILLLLLETLGDKDHSIRALALRVLREILRNQPARFKNYAELTIMKTLEAHKDSHKEVVRAAEEAASTLASSIHPEQCIKVLCPIIQTADYPINLAAIKMQTKVIERISKESLHQLLPDIIPGLLQGYDNTESSVRKASVFCLVAIYSVIGEELKPHLAQLTGSKMKLLNLYIKRAQTTNSNSSSSSDVSTHS</sequence>
<dbReference type="InterPro" id="IPR011989">
    <property type="entry name" value="ARM-like"/>
</dbReference>
<dbReference type="InterPro" id="IPR034085">
    <property type="entry name" value="TOG"/>
</dbReference>
<evidence type="ECO:0000256" key="10">
    <source>
        <dbReference type="ARBA" id="ARBA00022737"/>
    </source>
</evidence>
<dbReference type="OrthoDB" id="46159at2759"/>
<evidence type="ECO:0000256" key="14">
    <source>
        <dbReference type="ARBA" id="ARBA00023212"/>
    </source>
</evidence>
<feature type="compositionally biased region" description="Polar residues" evidence="18">
    <location>
        <begin position="1102"/>
        <end position="1117"/>
    </location>
</feature>
<dbReference type="GO" id="GO:0005876">
    <property type="term" value="C:spindle microtubule"/>
    <property type="evidence" value="ECO:0007669"/>
    <property type="project" value="TreeGrafter"/>
</dbReference>
<dbReference type="InterPro" id="IPR024395">
    <property type="entry name" value="CLASP_N_dom"/>
</dbReference>
<feature type="domain" description="TOG" evidence="19">
    <location>
        <begin position="870"/>
        <end position="1107"/>
    </location>
</feature>
<comment type="subcellular location">
    <subcellularLocation>
        <location evidence="4">Chromosome</location>
        <location evidence="4">Centromere</location>
        <location evidence="4">Kinetochore</location>
    </subcellularLocation>
    <subcellularLocation>
        <location evidence="2">Cytoplasm</location>
        <location evidence="2">Cytoskeleton</location>
        <location evidence="2">Microtubule organizing center</location>
        <location evidence="2">Centrosome</location>
    </subcellularLocation>
    <subcellularLocation>
        <location evidence="1">Cytoplasm</location>
        <location evidence="1">Cytoskeleton</location>
        <location evidence="1">Spindle</location>
    </subcellularLocation>
    <subcellularLocation>
        <location evidence="3">Golgi apparatus</location>
        <location evidence="3">trans-Golgi network</location>
    </subcellularLocation>
</comment>
<keyword evidence="6" id="KW-0158">Chromosome</keyword>
<comment type="caution">
    <text evidence="20">The sequence shown here is derived from an EMBL/GenBank/DDBJ whole genome shotgun (WGS) entry which is preliminary data.</text>
</comment>
<evidence type="ECO:0000256" key="2">
    <source>
        <dbReference type="ARBA" id="ARBA00004300"/>
    </source>
</evidence>
<dbReference type="Pfam" id="PF21041">
    <property type="entry name" value="XMAP215_CLASP_TOG"/>
    <property type="match status" value="1"/>
</dbReference>
<evidence type="ECO:0000256" key="11">
    <source>
        <dbReference type="ARBA" id="ARBA00022776"/>
    </source>
</evidence>
<evidence type="ECO:0000313" key="21">
    <source>
        <dbReference type="Proteomes" id="UP000541249"/>
    </source>
</evidence>
<feature type="region of interest" description="Disordered" evidence="18">
    <location>
        <begin position="840"/>
        <end position="861"/>
    </location>
</feature>
<dbReference type="SMART" id="SM01349">
    <property type="entry name" value="TOG"/>
    <property type="match status" value="4"/>
</dbReference>
<feature type="domain" description="TOG" evidence="19">
    <location>
        <begin position="1247"/>
        <end position="1483"/>
    </location>
</feature>
<dbReference type="EMBL" id="VZZY01024475">
    <property type="protein sequence ID" value="NXW65899.1"/>
    <property type="molecule type" value="Genomic_DNA"/>
</dbReference>
<dbReference type="FunFam" id="1.25.10.10:FF:000006">
    <property type="entry name" value="CLIP-associating protein 1 isoform 2"/>
    <property type="match status" value="1"/>
</dbReference>
<dbReference type="InterPro" id="IPR057546">
    <property type="entry name" value="HEAT_GCN1"/>
</dbReference>
<dbReference type="GO" id="GO:0045180">
    <property type="term" value="C:basal cortex"/>
    <property type="evidence" value="ECO:0007669"/>
    <property type="project" value="TreeGrafter"/>
</dbReference>
<dbReference type="InterPro" id="IPR016024">
    <property type="entry name" value="ARM-type_fold"/>
</dbReference>
<feature type="compositionally biased region" description="Low complexity" evidence="18">
    <location>
        <begin position="606"/>
        <end position="621"/>
    </location>
</feature>
<dbReference type="Pfam" id="PF23271">
    <property type="entry name" value="HEAT_GCN1"/>
    <property type="match status" value="1"/>
</dbReference>
<dbReference type="FunFam" id="1.25.10.10:FF:000001">
    <property type="entry name" value="CLIP-associating protein 1 isoform 2"/>
    <property type="match status" value="1"/>
</dbReference>
<dbReference type="GO" id="GO:0090307">
    <property type="term" value="P:mitotic spindle assembly"/>
    <property type="evidence" value="ECO:0007669"/>
    <property type="project" value="TreeGrafter"/>
</dbReference>
<evidence type="ECO:0000256" key="16">
    <source>
        <dbReference type="ARBA" id="ARBA00023328"/>
    </source>
</evidence>
<feature type="compositionally biased region" description="Polar residues" evidence="18">
    <location>
        <begin position="773"/>
        <end position="785"/>
    </location>
</feature>
<feature type="region of interest" description="Disordered" evidence="18">
    <location>
        <begin position="234"/>
        <end position="274"/>
    </location>
</feature>
<evidence type="ECO:0000256" key="3">
    <source>
        <dbReference type="ARBA" id="ARBA00004601"/>
    </source>
</evidence>
<evidence type="ECO:0000256" key="8">
    <source>
        <dbReference type="ARBA" id="ARBA00022618"/>
    </source>
</evidence>
<reference evidence="20 21" key="1">
    <citation type="submission" date="2019-09" db="EMBL/GenBank/DDBJ databases">
        <title>Bird 10,000 Genomes (B10K) Project - Family phase.</title>
        <authorList>
            <person name="Zhang G."/>
        </authorList>
    </citation>
    <scope>NUCLEOTIDE SEQUENCE [LARGE SCALE GENOMIC DNA]</scope>
    <source>
        <strain evidence="20">B10K-DU-002-51</strain>
        <tissue evidence="20">Muscle</tissue>
    </source>
</reference>
<keyword evidence="9" id="KW-0493">Microtubule</keyword>
<dbReference type="Proteomes" id="UP000541249">
    <property type="component" value="Unassembled WGS sequence"/>
</dbReference>
<dbReference type="GO" id="GO:0005881">
    <property type="term" value="C:cytoplasmic microtubule"/>
    <property type="evidence" value="ECO:0007669"/>
    <property type="project" value="TreeGrafter"/>
</dbReference>
<keyword evidence="14" id="KW-0206">Cytoskeleton</keyword>
<dbReference type="GO" id="GO:0051301">
    <property type="term" value="P:cell division"/>
    <property type="evidence" value="ECO:0007669"/>
    <property type="project" value="UniProtKB-KW"/>
</dbReference>
<dbReference type="FunFam" id="1.25.10.10:FF:000005">
    <property type="entry name" value="CLIP-associating protein 1 isoform 2"/>
    <property type="match status" value="1"/>
</dbReference>
<gene>
    <name evidence="20" type="primary">Clasp1</name>
    <name evidence="20" type="ORF">EURGUL_R04815</name>
</gene>
<evidence type="ECO:0000256" key="6">
    <source>
        <dbReference type="ARBA" id="ARBA00022454"/>
    </source>
</evidence>
<keyword evidence="12" id="KW-0995">Kinetochore</keyword>
<dbReference type="FunFam" id="1.25.10.10:FF:000031">
    <property type="entry name" value="CLIP-associating protein 1 isoform 2"/>
    <property type="match status" value="1"/>
</dbReference>
<dbReference type="GO" id="GO:0030010">
    <property type="term" value="P:establishment of cell polarity"/>
    <property type="evidence" value="ECO:0007669"/>
    <property type="project" value="UniProtKB-ARBA"/>
</dbReference>
<keyword evidence="7" id="KW-0963">Cytoplasm</keyword>
<dbReference type="Pfam" id="PF21040">
    <property type="entry name" value="CEP104-like_TOG"/>
    <property type="match status" value="1"/>
</dbReference>
<dbReference type="GO" id="GO:0008017">
    <property type="term" value="F:microtubule binding"/>
    <property type="evidence" value="ECO:0007669"/>
    <property type="project" value="TreeGrafter"/>
</dbReference>
<dbReference type="GO" id="GO:0007026">
    <property type="term" value="P:negative regulation of microtubule depolymerization"/>
    <property type="evidence" value="ECO:0007669"/>
    <property type="project" value="UniProtKB-ARBA"/>
</dbReference>
<evidence type="ECO:0000256" key="9">
    <source>
        <dbReference type="ARBA" id="ARBA00022701"/>
    </source>
</evidence>
<keyword evidence="11" id="KW-0498">Mitosis</keyword>
<feature type="compositionally biased region" description="Low complexity" evidence="18">
    <location>
        <begin position="1126"/>
        <end position="1135"/>
    </location>
</feature>
<proteinExistence type="inferred from homology"/>
<dbReference type="Pfam" id="PF12348">
    <property type="entry name" value="CLASP_N"/>
    <property type="match status" value="1"/>
</dbReference>
<feature type="domain" description="TOG" evidence="19">
    <location>
        <begin position="319"/>
        <end position="551"/>
    </location>
</feature>
<dbReference type="GO" id="GO:0005794">
    <property type="term" value="C:Golgi apparatus"/>
    <property type="evidence" value="ECO:0007669"/>
    <property type="project" value="UniProtKB-SubCell"/>
</dbReference>
<keyword evidence="10" id="KW-0677">Repeat</keyword>
<keyword evidence="16" id="KW-0137">Centromere</keyword>
<dbReference type="PANTHER" id="PTHR21567">
    <property type="entry name" value="CLASP"/>
    <property type="match status" value="1"/>
</dbReference>
<name>A0A7L4DUC6_9AVES</name>
<evidence type="ECO:0000313" key="20">
    <source>
        <dbReference type="EMBL" id="NXW65899.1"/>
    </source>
</evidence>
<evidence type="ECO:0000256" key="13">
    <source>
        <dbReference type="ARBA" id="ARBA00023034"/>
    </source>
</evidence>
<evidence type="ECO:0000256" key="15">
    <source>
        <dbReference type="ARBA" id="ARBA00023306"/>
    </source>
</evidence>
<feature type="region of interest" description="Disordered" evidence="18">
    <location>
        <begin position="543"/>
        <end position="798"/>
    </location>
</feature>
<keyword evidence="21" id="KW-1185">Reference proteome</keyword>
<dbReference type="SUPFAM" id="SSF48371">
    <property type="entry name" value="ARM repeat"/>
    <property type="match status" value="2"/>
</dbReference>
<feature type="compositionally biased region" description="Low complexity" evidence="18">
    <location>
        <begin position="253"/>
        <end position="267"/>
    </location>
</feature>
<dbReference type="GO" id="GO:0000776">
    <property type="term" value="C:kinetochore"/>
    <property type="evidence" value="ECO:0007669"/>
    <property type="project" value="UniProtKB-KW"/>
</dbReference>
<feature type="domain" description="TOG" evidence="19">
    <location>
        <begin position="1"/>
        <end position="232"/>
    </location>
</feature>
<dbReference type="PANTHER" id="PTHR21567:SF28">
    <property type="entry name" value="CLIP-ASSOCIATING PROTEIN 1"/>
    <property type="match status" value="1"/>
</dbReference>
<feature type="region of interest" description="Disordered" evidence="18">
    <location>
        <begin position="1101"/>
        <end position="1144"/>
    </location>
</feature>